<comment type="subcellular location">
    <subcellularLocation>
        <location evidence="1">Cell membrane</location>
        <topology evidence="1">Multi-pass membrane protein</topology>
    </subcellularLocation>
</comment>
<dbReference type="RefSeq" id="WP_117672633.1">
    <property type="nucleotide sequence ID" value="NZ_CABOGR010000014.1"/>
</dbReference>
<evidence type="ECO:0000313" key="10">
    <source>
        <dbReference type="EMBL" id="RGK55858.1"/>
    </source>
</evidence>
<evidence type="ECO:0000256" key="4">
    <source>
        <dbReference type="ARBA" id="ARBA00022692"/>
    </source>
</evidence>
<evidence type="ECO:0000313" key="11">
    <source>
        <dbReference type="EMBL" id="RGS07056.1"/>
    </source>
</evidence>
<reference evidence="12 13" key="1">
    <citation type="submission" date="2018-08" db="EMBL/GenBank/DDBJ databases">
        <title>A genome reference for cultivated species of the human gut microbiota.</title>
        <authorList>
            <person name="Zou Y."/>
            <person name="Xue W."/>
            <person name="Luo G."/>
        </authorList>
    </citation>
    <scope>NUCLEOTIDE SEQUENCE [LARGE SCALE GENOMIC DNA]</scope>
    <source>
        <strain evidence="11 13">AF24-16AC</strain>
        <strain evidence="10 12">TF10-3AC</strain>
    </source>
</reference>
<evidence type="ECO:0000256" key="7">
    <source>
        <dbReference type="SAM" id="Phobius"/>
    </source>
</evidence>
<evidence type="ECO:0000256" key="1">
    <source>
        <dbReference type="ARBA" id="ARBA00004651"/>
    </source>
</evidence>
<dbReference type="EMBL" id="QSQT01000014">
    <property type="protein sequence ID" value="RGK55858.1"/>
    <property type="molecule type" value="Genomic_DNA"/>
</dbReference>
<sequence>MMSNWKFFIARRIYRSREGEKEVSKPAVRIAMAGIAIGLAVMIVSVAVVIGFKHQVRDKVIGMGSDIVVSSIEGAQLYQMNPVVANDSLLSVIRNIPQVSHVQRYATKPGMIMTADNFQGMIVKGVAQEYDWTYLKAHLQEGEIPALTDSVASNRVLVSRSMADKLSLKVGDKLYTYYIEGNVRARRLTVSGIFQTNFSAFDDYFLITDMYMVRRLNGWEPDQVGGVEVAVSDYRFLDSVNDDIRGHIQEQTDRYGAIYCSRTSEELYPQIFAWLDLLDTNVWVILILMTGVAGFTMISGLLIIILERTQMIGVLKALGANNASIRQIFLSFSVFLIGRGMCWGNVIGLSCCLIQYFFEPIKLDPATYYVNAVPVELHLGWIVLLNVCTLLVSVGMLVGPSYLISHIHPAKSIRFE</sequence>
<feature type="domain" description="ABC3 transporter permease C-terminal" evidence="8">
    <location>
        <begin position="284"/>
        <end position="409"/>
    </location>
</feature>
<gene>
    <name evidence="11" type="ORF">DWY14_09425</name>
    <name evidence="10" type="ORF">DXD04_08640</name>
</gene>
<keyword evidence="5 7" id="KW-1133">Transmembrane helix</keyword>
<proteinExistence type="inferred from homology"/>
<protein>
    <submittedName>
        <fullName evidence="10">ABC transporter permease</fullName>
    </submittedName>
</protein>
<name>A0A3E4N1I7_9BACT</name>
<evidence type="ECO:0000256" key="3">
    <source>
        <dbReference type="ARBA" id="ARBA00022475"/>
    </source>
</evidence>
<evidence type="ECO:0000259" key="9">
    <source>
        <dbReference type="Pfam" id="PF12704"/>
    </source>
</evidence>
<dbReference type="Pfam" id="PF12704">
    <property type="entry name" value="MacB_PCD"/>
    <property type="match status" value="1"/>
</dbReference>
<keyword evidence="6 7" id="KW-0472">Membrane</keyword>
<evidence type="ECO:0000313" key="13">
    <source>
        <dbReference type="Proteomes" id="UP000285750"/>
    </source>
</evidence>
<dbReference type="InterPro" id="IPR003838">
    <property type="entry name" value="ABC3_permease_C"/>
</dbReference>
<feature type="transmembrane region" description="Helical" evidence="7">
    <location>
        <begin position="378"/>
        <end position="404"/>
    </location>
</feature>
<feature type="transmembrane region" description="Helical" evidence="7">
    <location>
        <begin position="282"/>
        <end position="307"/>
    </location>
</feature>
<dbReference type="InterPro" id="IPR051447">
    <property type="entry name" value="Lipoprotein-release_system"/>
</dbReference>
<evidence type="ECO:0000259" key="8">
    <source>
        <dbReference type="Pfam" id="PF02687"/>
    </source>
</evidence>
<accession>A0A3E4N1I7</accession>
<evidence type="ECO:0000313" key="12">
    <source>
        <dbReference type="Proteomes" id="UP000260862"/>
    </source>
</evidence>
<dbReference type="Proteomes" id="UP000260862">
    <property type="component" value="Unassembled WGS sequence"/>
</dbReference>
<feature type="transmembrane region" description="Helical" evidence="7">
    <location>
        <begin position="30"/>
        <end position="52"/>
    </location>
</feature>
<dbReference type="PANTHER" id="PTHR30489">
    <property type="entry name" value="LIPOPROTEIN-RELEASING SYSTEM TRANSMEMBRANE PROTEIN LOLE"/>
    <property type="match status" value="1"/>
</dbReference>
<evidence type="ECO:0000256" key="5">
    <source>
        <dbReference type="ARBA" id="ARBA00022989"/>
    </source>
</evidence>
<comment type="similarity">
    <text evidence="2">Belongs to the ABC-4 integral membrane protein family. LolC/E subfamily.</text>
</comment>
<dbReference type="Pfam" id="PF02687">
    <property type="entry name" value="FtsX"/>
    <property type="match status" value="1"/>
</dbReference>
<evidence type="ECO:0000256" key="6">
    <source>
        <dbReference type="ARBA" id="ARBA00023136"/>
    </source>
</evidence>
<comment type="caution">
    <text evidence="10">The sequence shown here is derived from an EMBL/GenBank/DDBJ whole genome shotgun (WGS) entry which is preliminary data.</text>
</comment>
<dbReference type="AlphaFoldDB" id="A0A3E4N1I7"/>
<evidence type="ECO:0000256" key="2">
    <source>
        <dbReference type="ARBA" id="ARBA00005236"/>
    </source>
</evidence>
<organism evidence="10 12">
    <name type="scientific">Phocaeicola plebeius</name>
    <dbReference type="NCBI Taxonomy" id="310297"/>
    <lineage>
        <taxon>Bacteria</taxon>
        <taxon>Pseudomonadati</taxon>
        <taxon>Bacteroidota</taxon>
        <taxon>Bacteroidia</taxon>
        <taxon>Bacteroidales</taxon>
        <taxon>Bacteroidaceae</taxon>
        <taxon>Phocaeicola</taxon>
    </lineage>
</organism>
<feature type="domain" description="MacB-like periplasmic core" evidence="9">
    <location>
        <begin position="30"/>
        <end position="245"/>
    </location>
</feature>
<keyword evidence="12" id="KW-1185">Reference proteome</keyword>
<dbReference type="InterPro" id="IPR025857">
    <property type="entry name" value="MacB_PCD"/>
</dbReference>
<dbReference type="PANTHER" id="PTHR30489:SF0">
    <property type="entry name" value="LIPOPROTEIN-RELEASING SYSTEM TRANSMEMBRANE PROTEIN LOLE"/>
    <property type="match status" value="1"/>
</dbReference>
<keyword evidence="4 7" id="KW-0812">Transmembrane</keyword>
<dbReference type="Proteomes" id="UP000285750">
    <property type="component" value="Unassembled WGS sequence"/>
</dbReference>
<keyword evidence="3" id="KW-1003">Cell membrane</keyword>
<feature type="transmembrane region" description="Helical" evidence="7">
    <location>
        <begin position="328"/>
        <end position="358"/>
    </location>
</feature>
<dbReference type="EMBL" id="QRUY01000018">
    <property type="protein sequence ID" value="RGS07056.1"/>
    <property type="molecule type" value="Genomic_DNA"/>
</dbReference>
<dbReference type="GO" id="GO:0098797">
    <property type="term" value="C:plasma membrane protein complex"/>
    <property type="evidence" value="ECO:0007669"/>
    <property type="project" value="TreeGrafter"/>
</dbReference>
<dbReference type="GO" id="GO:0044874">
    <property type="term" value="P:lipoprotein localization to outer membrane"/>
    <property type="evidence" value="ECO:0007669"/>
    <property type="project" value="TreeGrafter"/>
</dbReference>